<dbReference type="Proteomes" id="UP000009168">
    <property type="component" value="Unassembled WGS sequence"/>
</dbReference>
<proteinExistence type="predicted"/>
<dbReference type="RefSeq" id="XP_001014902.3">
    <property type="nucleotide sequence ID" value="XM_001014902.3"/>
</dbReference>
<protein>
    <submittedName>
        <fullName evidence="1">50S ribosome-binding GTPase</fullName>
    </submittedName>
</protein>
<gene>
    <name evidence="1" type="ORF">TTHERM_00052060</name>
</gene>
<accession>Q23CY4</accession>
<dbReference type="EMBL" id="GG662712">
    <property type="protein sequence ID" value="EAR94392.3"/>
    <property type="molecule type" value="Genomic_DNA"/>
</dbReference>
<keyword evidence="2" id="KW-1185">Reference proteome</keyword>
<sequence length="104" mass="11555">MQNLDKNLNEDQSVVVAFGSTGCGKSTILNYLLEKTLIIKYLNLQARLCCDDPESFQIGHSVKSTTQNIQIKQNGLLKLADFPGLYDTRGIEIQVLNLLIGQID</sequence>
<dbReference type="SUPFAM" id="SSF52540">
    <property type="entry name" value="P-loop containing nucleoside triphosphate hydrolases"/>
    <property type="match status" value="1"/>
</dbReference>
<dbReference type="InParanoid" id="Q23CY4"/>
<evidence type="ECO:0000313" key="2">
    <source>
        <dbReference type="Proteomes" id="UP000009168"/>
    </source>
</evidence>
<dbReference type="eggNOG" id="ENOG502RZQJ">
    <property type="taxonomic scope" value="Eukaryota"/>
</dbReference>
<dbReference type="PROSITE" id="PS51257">
    <property type="entry name" value="PROKAR_LIPOPROTEIN"/>
    <property type="match status" value="1"/>
</dbReference>
<dbReference type="Gene3D" id="3.40.50.300">
    <property type="entry name" value="P-loop containing nucleotide triphosphate hydrolases"/>
    <property type="match status" value="1"/>
</dbReference>
<dbReference type="HOGENOM" id="CLU_337264_0_0_1"/>
<dbReference type="AlphaFoldDB" id="Q23CY4"/>
<dbReference type="OrthoDB" id="310514at2759"/>
<reference evidence="2" key="1">
    <citation type="journal article" date="2006" name="PLoS Biol.">
        <title>Macronuclear genome sequence of the ciliate Tetrahymena thermophila, a model eukaryote.</title>
        <authorList>
            <person name="Eisen J.A."/>
            <person name="Coyne R.S."/>
            <person name="Wu M."/>
            <person name="Wu D."/>
            <person name="Thiagarajan M."/>
            <person name="Wortman J.R."/>
            <person name="Badger J.H."/>
            <person name="Ren Q."/>
            <person name="Amedeo P."/>
            <person name="Jones K.M."/>
            <person name="Tallon L.J."/>
            <person name="Delcher A.L."/>
            <person name="Salzberg S.L."/>
            <person name="Silva J.C."/>
            <person name="Haas B.J."/>
            <person name="Majoros W.H."/>
            <person name="Farzad M."/>
            <person name="Carlton J.M."/>
            <person name="Smith R.K. Jr."/>
            <person name="Garg J."/>
            <person name="Pearlman R.E."/>
            <person name="Karrer K.M."/>
            <person name="Sun L."/>
            <person name="Manning G."/>
            <person name="Elde N.C."/>
            <person name="Turkewitz A.P."/>
            <person name="Asai D.J."/>
            <person name="Wilkes D.E."/>
            <person name="Wang Y."/>
            <person name="Cai H."/>
            <person name="Collins K."/>
            <person name="Stewart B.A."/>
            <person name="Lee S.R."/>
            <person name="Wilamowska K."/>
            <person name="Weinberg Z."/>
            <person name="Ruzzo W.L."/>
            <person name="Wloga D."/>
            <person name="Gaertig J."/>
            <person name="Frankel J."/>
            <person name="Tsao C.-C."/>
            <person name="Gorovsky M.A."/>
            <person name="Keeling P.J."/>
            <person name="Waller R.F."/>
            <person name="Patron N.J."/>
            <person name="Cherry J.M."/>
            <person name="Stover N.A."/>
            <person name="Krieger C.J."/>
            <person name="del Toro C."/>
            <person name="Ryder H.F."/>
            <person name="Williamson S.C."/>
            <person name="Barbeau R.A."/>
            <person name="Hamilton E.P."/>
            <person name="Orias E."/>
        </authorList>
    </citation>
    <scope>NUCLEOTIDE SEQUENCE [LARGE SCALE GENOMIC DNA]</scope>
    <source>
        <strain evidence="2">SB210</strain>
    </source>
</reference>
<organism evidence="1 2">
    <name type="scientific">Tetrahymena thermophila (strain SB210)</name>
    <dbReference type="NCBI Taxonomy" id="312017"/>
    <lineage>
        <taxon>Eukaryota</taxon>
        <taxon>Sar</taxon>
        <taxon>Alveolata</taxon>
        <taxon>Ciliophora</taxon>
        <taxon>Intramacronucleata</taxon>
        <taxon>Oligohymenophorea</taxon>
        <taxon>Hymenostomatida</taxon>
        <taxon>Tetrahymenina</taxon>
        <taxon>Tetrahymenidae</taxon>
        <taxon>Tetrahymena</taxon>
    </lineage>
</organism>
<dbReference type="GeneID" id="7827095"/>
<dbReference type="InterPro" id="IPR027417">
    <property type="entry name" value="P-loop_NTPase"/>
</dbReference>
<evidence type="ECO:0000313" key="1">
    <source>
        <dbReference type="EMBL" id="EAR94392.3"/>
    </source>
</evidence>
<name>Q23CY4_TETTS</name>
<dbReference type="KEGG" id="tet:TTHERM_00052060"/>